<dbReference type="RefSeq" id="WP_345726744.1">
    <property type="nucleotide sequence ID" value="NZ_BAAAYN010000006.1"/>
</dbReference>
<dbReference type="Proteomes" id="UP001501676">
    <property type="component" value="Unassembled WGS sequence"/>
</dbReference>
<accession>A0ABP6STA5</accession>
<dbReference type="EMBL" id="BAAAYN010000006">
    <property type="protein sequence ID" value="GAA3383552.1"/>
    <property type="molecule type" value="Genomic_DNA"/>
</dbReference>
<evidence type="ECO:0000313" key="3">
    <source>
        <dbReference type="Proteomes" id="UP001501676"/>
    </source>
</evidence>
<evidence type="ECO:0000313" key="2">
    <source>
        <dbReference type="EMBL" id="GAA3383552.1"/>
    </source>
</evidence>
<proteinExistence type="predicted"/>
<sequence>MEDWGAGALLRDLVAEEPPPSRVDPRRAITGAKRRRQRRRAGLLVAGVLAVAVGVVAGILPVIRSTPAPVATAAPEQQQNQNPPFRFDPTRFQLALGWRPDGVTRVETESDRAYQRITLLRTEKDEQGKSQFLPIATIEVYGTGQVLPDDRVPAQTTAPIYADGAASHWIPGRVGQPDRSGRLLWFWAPNAWAFLTVYDSSEPIDLALQLARTLRTDQDTTVRMAFTVQAPAGLAHAHTATAWGPDGVYAAELTFAPRGQWLYDRWIAVSATNDSESVSTNRPYVFRGTVLTGDRRSNLASDPPIVLRPTGQDLVAAASVILVPEAKPVLDPAATQQVARSVRLVDGPDDKANWTTSFLR</sequence>
<gene>
    <name evidence="2" type="ORF">GCM10020369_09800</name>
</gene>
<keyword evidence="1" id="KW-0812">Transmembrane</keyword>
<comment type="caution">
    <text evidence="2">The sequence shown here is derived from an EMBL/GenBank/DDBJ whole genome shotgun (WGS) entry which is preliminary data.</text>
</comment>
<protein>
    <submittedName>
        <fullName evidence="2">Uncharacterized protein</fullName>
    </submittedName>
</protein>
<organism evidence="2 3">
    <name type="scientific">Cryptosporangium minutisporangium</name>
    <dbReference type="NCBI Taxonomy" id="113569"/>
    <lineage>
        <taxon>Bacteria</taxon>
        <taxon>Bacillati</taxon>
        <taxon>Actinomycetota</taxon>
        <taxon>Actinomycetes</taxon>
        <taxon>Cryptosporangiales</taxon>
        <taxon>Cryptosporangiaceae</taxon>
        <taxon>Cryptosporangium</taxon>
    </lineage>
</organism>
<feature type="transmembrane region" description="Helical" evidence="1">
    <location>
        <begin position="43"/>
        <end position="63"/>
    </location>
</feature>
<evidence type="ECO:0000256" key="1">
    <source>
        <dbReference type="SAM" id="Phobius"/>
    </source>
</evidence>
<keyword evidence="1" id="KW-0472">Membrane</keyword>
<keyword evidence="1" id="KW-1133">Transmembrane helix</keyword>
<keyword evidence="3" id="KW-1185">Reference proteome</keyword>
<reference evidence="3" key="1">
    <citation type="journal article" date="2019" name="Int. J. Syst. Evol. Microbiol.">
        <title>The Global Catalogue of Microorganisms (GCM) 10K type strain sequencing project: providing services to taxonomists for standard genome sequencing and annotation.</title>
        <authorList>
            <consortium name="The Broad Institute Genomics Platform"/>
            <consortium name="The Broad Institute Genome Sequencing Center for Infectious Disease"/>
            <person name="Wu L."/>
            <person name="Ma J."/>
        </authorList>
    </citation>
    <scope>NUCLEOTIDE SEQUENCE [LARGE SCALE GENOMIC DNA]</scope>
    <source>
        <strain evidence="3">JCM 9458</strain>
    </source>
</reference>
<name>A0ABP6STA5_9ACTN</name>